<proteinExistence type="predicted"/>
<comment type="caution">
    <text evidence="2">The sequence shown here is derived from an EMBL/GenBank/DDBJ whole genome shotgun (WGS) entry which is preliminary data.</text>
</comment>
<accession>A0ABW0YT46</accession>
<keyword evidence="1" id="KW-1133">Transmembrane helix</keyword>
<keyword evidence="1" id="KW-0472">Membrane</keyword>
<reference evidence="3" key="1">
    <citation type="journal article" date="2019" name="Int. J. Syst. Evol. Microbiol.">
        <title>The Global Catalogue of Microorganisms (GCM) 10K type strain sequencing project: providing services to taxonomists for standard genome sequencing and annotation.</title>
        <authorList>
            <consortium name="The Broad Institute Genomics Platform"/>
            <consortium name="The Broad Institute Genome Sequencing Center for Infectious Disease"/>
            <person name="Wu L."/>
            <person name="Ma J."/>
        </authorList>
    </citation>
    <scope>NUCLEOTIDE SEQUENCE [LARGE SCALE GENOMIC DNA]</scope>
    <source>
        <strain evidence="3">CECT 7184</strain>
    </source>
</reference>
<evidence type="ECO:0000313" key="3">
    <source>
        <dbReference type="Proteomes" id="UP001596142"/>
    </source>
</evidence>
<dbReference type="RefSeq" id="WP_385940867.1">
    <property type="nucleotide sequence ID" value="NZ_JBHSOZ010000004.1"/>
</dbReference>
<dbReference type="EMBL" id="JBHSOZ010000004">
    <property type="protein sequence ID" value="MFC5713254.1"/>
    <property type="molecule type" value="Genomic_DNA"/>
</dbReference>
<feature type="transmembrane region" description="Helical" evidence="1">
    <location>
        <begin position="6"/>
        <end position="27"/>
    </location>
</feature>
<gene>
    <name evidence="2" type="ORF">ACFPU1_10690</name>
</gene>
<keyword evidence="1" id="KW-0812">Transmembrane</keyword>
<feature type="transmembrane region" description="Helical" evidence="1">
    <location>
        <begin position="39"/>
        <end position="58"/>
    </location>
</feature>
<dbReference type="Proteomes" id="UP001596142">
    <property type="component" value="Unassembled WGS sequence"/>
</dbReference>
<protein>
    <submittedName>
        <fullName evidence="2">Uncharacterized protein</fullName>
    </submittedName>
</protein>
<name>A0ABW0YT46_9BACI</name>
<evidence type="ECO:0000313" key="2">
    <source>
        <dbReference type="EMBL" id="MFC5713254.1"/>
    </source>
</evidence>
<organism evidence="2 3">
    <name type="scientific">Thalassorhabdus alkalitolerans</name>
    <dbReference type="NCBI Taxonomy" id="2282697"/>
    <lineage>
        <taxon>Bacteria</taxon>
        <taxon>Bacillati</taxon>
        <taxon>Bacillota</taxon>
        <taxon>Bacilli</taxon>
        <taxon>Bacillales</taxon>
        <taxon>Bacillaceae</taxon>
        <taxon>Thalassorhabdus</taxon>
    </lineage>
</organism>
<keyword evidence="3" id="KW-1185">Reference proteome</keyword>
<evidence type="ECO:0000256" key="1">
    <source>
        <dbReference type="SAM" id="Phobius"/>
    </source>
</evidence>
<sequence length="208" mass="23645">MAMIALSIFFVAGVLSVISTFLLLITWRQQKENGYKQAKVTGAAIIVTVCSFLFFLAVGEPAGSDLETADRPTFATAEEEAEWVIHTVAGERSSFYDEVIRELSIEEGILETSLNASDNITTSLIQTGILTDSAKLFNELLKGDEIREVNMHWYFPIEEDAAEEDFEQVYHIIMDEETAASVNWEEFEVEDFEDIADYFWEHEIFRSE</sequence>